<dbReference type="SUPFAM" id="SSF56935">
    <property type="entry name" value="Porins"/>
    <property type="match status" value="1"/>
</dbReference>
<comment type="subcellular location">
    <subcellularLocation>
        <location evidence="1 8">Cell outer membrane</location>
        <topology evidence="1 8">Multi-pass membrane protein</topology>
    </subcellularLocation>
</comment>
<feature type="domain" description="TonB-dependent receptor-like beta-barrel" evidence="12">
    <location>
        <begin position="417"/>
        <end position="910"/>
    </location>
</feature>
<evidence type="ECO:0000256" key="7">
    <source>
        <dbReference type="ARBA" id="ARBA00023237"/>
    </source>
</evidence>
<feature type="signal peptide" evidence="11">
    <location>
        <begin position="1"/>
        <end position="22"/>
    </location>
</feature>
<dbReference type="SUPFAM" id="SSF49464">
    <property type="entry name" value="Carboxypeptidase regulatory domain-like"/>
    <property type="match status" value="1"/>
</dbReference>
<keyword evidence="3 8" id="KW-1134">Transmembrane beta strand</keyword>
<dbReference type="InterPro" id="IPR008969">
    <property type="entry name" value="CarboxyPept-like_regulatory"/>
</dbReference>
<accession>A0A841JGW9</accession>
<organism evidence="14 15">
    <name type="scientific">Mucilaginibacter lappiensis</name>
    <dbReference type="NCBI Taxonomy" id="354630"/>
    <lineage>
        <taxon>Bacteria</taxon>
        <taxon>Pseudomonadati</taxon>
        <taxon>Bacteroidota</taxon>
        <taxon>Sphingobacteriia</taxon>
        <taxon>Sphingobacteriales</taxon>
        <taxon>Sphingobacteriaceae</taxon>
        <taxon>Mucilaginibacter</taxon>
    </lineage>
</organism>
<evidence type="ECO:0000313" key="15">
    <source>
        <dbReference type="Proteomes" id="UP000548326"/>
    </source>
</evidence>
<keyword evidence="7 8" id="KW-0998">Cell outer membrane</keyword>
<dbReference type="EMBL" id="JACHCA010000015">
    <property type="protein sequence ID" value="MBB6130409.1"/>
    <property type="molecule type" value="Genomic_DNA"/>
</dbReference>
<evidence type="ECO:0000256" key="3">
    <source>
        <dbReference type="ARBA" id="ARBA00022452"/>
    </source>
</evidence>
<dbReference type="InterPro" id="IPR023997">
    <property type="entry name" value="TonB-dep_OMP_SusC/RagA_CS"/>
</dbReference>
<keyword evidence="11" id="KW-0732">Signal</keyword>
<comment type="caution">
    <text evidence="14">The sequence shown here is derived from an EMBL/GenBank/DDBJ whole genome shotgun (WGS) entry which is preliminary data.</text>
</comment>
<feature type="region of interest" description="Disordered" evidence="10">
    <location>
        <begin position="920"/>
        <end position="939"/>
    </location>
</feature>
<evidence type="ECO:0000256" key="6">
    <source>
        <dbReference type="ARBA" id="ARBA00023136"/>
    </source>
</evidence>
<evidence type="ECO:0000256" key="10">
    <source>
        <dbReference type="SAM" id="MobiDB-lite"/>
    </source>
</evidence>
<gene>
    <name evidence="14" type="ORF">HDF22_004549</name>
</gene>
<dbReference type="InterPro" id="IPR023996">
    <property type="entry name" value="TonB-dep_OMP_SusC/RagA"/>
</dbReference>
<feature type="domain" description="TonB-dependent receptor plug" evidence="13">
    <location>
        <begin position="118"/>
        <end position="240"/>
    </location>
</feature>
<evidence type="ECO:0000256" key="4">
    <source>
        <dbReference type="ARBA" id="ARBA00022692"/>
    </source>
</evidence>
<dbReference type="InterPro" id="IPR037066">
    <property type="entry name" value="Plug_dom_sf"/>
</dbReference>
<protein>
    <submittedName>
        <fullName evidence="14">TonB-linked SusC/RagA family outer membrane protein</fullName>
    </submittedName>
</protein>
<dbReference type="InterPro" id="IPR036942">
    <property type="entry name" value="Beta-barrel_TonB_sf"/>
</dbReference>
<keyword evidence="2 8" id="KW-0813">Transport</keyword>
<proteinExistence type="inferred from homology"/>
<dbReference type="AlphaFoldDB" id="A0A841JGW9"/>
<dbReference type="InterPro" id="IPR000531">
    <property type="entry name" value="Beta-barrel_TonB"/>
</dbReference>
<dbReference type="Pfam" id="PF13715">
    <property type="entry name" value="CarbopepD_reg_2"/>
    <property type="match status" value="1"/>
</dbReference>
<dbReference type="InterPro" id="IPR012910">
    <property type="entry name" value="Plug_dom"/>
</dbReference>
<comment type="similarity">
    <text evidence="8 9">Belongs to the TonB-dependent receptor family.</text>
</comment>
<keyword evidence="5 9" id="KW-0798">TonB box</keyword>
<dbReference type="Gene3D" id="2.40.170.20">
    <property type="entry name" value="TonB-dependent receptor, beta-barrel domain"/>
    <property type="match status" value="1"/>
</dbReference>
<evidence type="ECO:0000256" key="1">
    <source>
        <dbReference type="ARBA" id="ARBA00004571"/>
    </source>
</evidence>
<evidence type="ECO:0000256" key="2">
    <source>
        <dbReference type="ARBA" id="ARBA00022448"/>
    </source>
</evidence>
<keyword evidence="4 8" id="KW-0812">Transmembrane</keyword>
<evidence type="ECO:0000259" key="13">
    <source>
        <dbReference type="Pfam" id="PF07715"/>
    </source>
</evidence>
<dbReference type="Gene3D" id="2.60.40.1120">
    <property type="entry name" value="Carboxypeptidase-like, regulatory domain"/>
    <property type="match status" value="1"/>
</dbReference>
<evidence type="ECO:0000259" key="12">
    <source>
        <dbReference type="Pfam" id="PF00593"/>
    </source>
</evidence>
<dbReference type="PROSITE" id="PS52016">
    <property type="entry name" value="TONB_DEPENDENT_REC_3"/>
    <property type="match status" value="1"/>
</dbReference>
<dbReference type="RefSeq" id="WP_221276126.1">
    <property type="nucleotide sequence ID" value="NZ_JACHCA010000015.1"/>
</dbReference>
<dbReference type="NCBIfam" id="TIGR04057">
    <property type="entry name" value="SusC_RagA_signa"/>
    <property type="match status" value="1"/>
</dbReference>
<evidence type="ECO:0000256" key="8">
    <source>
        <dbReference type="PROSITE-ProRule" id="PRU01360"/>
    </source>
</evidence>
<feature type="chain" id="PRO_5032787975" evidence="11">
    <location>
        <begin position="23"/>
        <end position="1022"/>
    </location>
</feature>
<evidence type="ECO:0000313" key="14">
    <source>
        <dbReference type="EMBL" id="MBB6130409.1"/>
    </source>
</evidence>
<sequence>MKHKLLKIFMVCFFCTASMAFAQNRTISGTVTSKEDGLPIPGASVKIKGTNTGGQTNLNGKYTISAPAGSTLVFSFIGYASRDVAIEGKTNIDVVLIADSKALAEVVITGYLPQEKGKSAISSSKVGSKDIQDIPLTNINDVLQGKAAGVTVMSTSGQPGASSDVRIRGVGSISASSSPIYVVDGIIVEKGQFAIDVAAVAGTNSNDILSNMNPNDIESVTVLKDASALALYGSRGANGVIVITTKRGKAGESTIDFSAQAGTVRPSFGKFGLMSGAQTYNYERSVLALNGTSQTDINAQYPASLLNKTFDWLNASFKHGSTQTYDLAIRGGTDKTTHSLSLGYFNQDGTVPNSNFERFTSNLNVDSKPRTWLKVGLSMNTSYSDQKDADAGNLYSSPILSAFVNSPLHVYPYKPDGSLYTGQEPDYGGFTGDNYLYSNKLNYTKIKQLRLLGKGYADIKITPWLNAKQTVGIDLIQAGVKTYFDPTTGNGIGATPATSGELLQSQNNVYTFTSQSSLYGQASSKDKRHQFDYLVLTEYQRYNSSYFTADGKGSANAKLQELGTFGTPNAVGGGQAEYAFLSYLGQVNYTFNSKYTLTSSIRRDGSSRFGANNKYANFYSVGGSWKIIDEEFMKNQTTFSDLRLRSSYGTSGVATFPVDANGLPNNYLAQPLYTYSGITYNGSAGSAPSTPGNADLTWEKNRQFDVGLETGFFDGRFRATLDYYNRKSNSVLLSVPVSRTSGFTSTFRNVGSVDNKGYEATLSSDNFKSKNGFNWTTDFNFSYNKNVVTGLFNNQDIAGGTLGRTSVGQPLNSWFLPVWAGVDPKNGDPLWYLADGKTTTNSYTIASRTENRKFVGSSIPKFNFGLSNTFRYQGFDFSFFVYAVTGAKVYDQTLSYLDSDGQRWQWAYYKDADKNYWTTPGQIAERPKPSPNGNKNSSNASTRYLESGNYLRLRTVSLGYSLPSDVAHRLQLSSLRFFVTGVNLLTITGYKGIDPENALAGNDVFKYPSSKSLTAGIKVSLL</sequence>
<dbReference type="GO" id="GO:0009279">
    <property type="term" value="C:cell outer membrane"/>
    <property type="evidence" value="ECO:0007669"/>
    <property type="project" value="UniProtKB-SubCell"/>
</dbReference>
<reference evidence="14 15" key="1">
    <citation type="submission" date="2020-08" db="EMBL/GenBank/DDBJ databases">
        <title>Genomic Encyclopedia of Type Strains, Phase IV (KMG-V): Genome sequencing to study the core and pangenomes of soil and plant-associated prokaryotes.</title>
        <authorList>
            <person name="Whitman W."/>
        </authorList>
    </citation>
    <scope>NUCLEOTIDE SEQUENCE [LARGE SCALE GENOMIC DNA]</scope>
    <source>
        <strain evidence="14 15">MP601</strain>
    </source>
</reference>
<evidence type="ECO:0000256" key="9">
    <source>
        <dbReference type="RuleBase" id="RU003357"/>
    </source>
</evidence>
<dbReference type="Pfam" id="PF07715">
    <property type="entry name" value="Plug"/>
    <property type="match status" value="1"/>
</dbReference>
<name>A0A841JGW9_9SPHI</name>
<dbReference type="NCBIfam" id="TIGR04056">
    <property type="entry name" value="OMP_RagA_SusC"/>
    <property type="match status" value="1"/>
</dbReference>
<dbReference type="Pfam" id="PF00593">
    <property type="entry name" value="TonB_dep_Rec_b-barrel"/>
    <property type="match status" value="1"/>
</dbReference>
<keyword evidence="6 8" id="KW-0472">Membrane</keyword>
<evidence type="ECO:0000256" key="11">
    <source>
        <dbReference type="SAM" id="SignalP"/>
    </source>
</evidence>
<dbReference type="InterPro" id="IPR039426">
    <property type="entry name" value="TonB-dep_rcpt-like"/>
</dbReference>
<dbReference type="Gene3D" id="2.170.130.10">
    <property type="entry name" value="TonB-dependent receptor, plug domain"/>
    <property type="match status" value="1"/>
</dbReference>
<dbReference type="Proteomes" id="UP000548326">
    <property type="component" value="Unassembled WGS sequence"/>
</dbReference>
<evidence type="ECO:0000256" key="5">
    <source>
        <dbReference type="ARBA" id="ARBA00023077"/>
    </source>
</evidence>